<feature type="transmembrane region" description="Helical" evidence="1">
    <location>
        <begin position="57"/>
        <end position="74"/>
    </location>
</feature>
<gene>
    <name evidence="3" type="ORF">DFR61_15510</name>
    <name evidence="2" type="ORF">NCTC10597_00166</name>
</gene>
<dbReference type="AlphaFoldDB" id="A0A8B4Q775"/>
<organism evidence="2 4">
    <name type="scientific">Kurthia zopfii</name>
    <dbReference type="NCBI Taxonomy" id="1650"/>
    <lineage>
        <taxon>Bacteria</taxon>
        <taxon>Bacillati</taxon>
        <taxon>Bacillota</taxon>
        <taxon>Bacilli</taxon>
        <taxon>Bacillales</taxon>
        <taxon>Caryophanaceae</taxon>
        <taxon>Kurthia</taxon>
    </lineage>
</organism>
<evidence type="ECO:0000313" key="5">
    <source>
        <dbReference type="Proteomes" id="UP000294641"/>
    </source>
</evidence>
<keyword evidence="5" id="KW-1185">Reference proteome</keyword>
<feature type="transmembrane region" description="Helical" evidence="1">
    <location>
        <begin position="120"/>
        <end position="139"/>
    </location>
</feature>
<reference evidence="2 4" key="1">
    <citation type="submission" date="2018-06" db="EMBL/GenBank/DDBJ databases">
        <authorList>
            <consortium name="Pathogen Informatics"/>
            <person name="Doyle S."/>
        </authorList>
    </citation>
    <scope>NUCLEOTIDE SEQUENCE [LARGE SCALE GENOMIC DNA]</scope>
    <source>
        <strain evidence="2 4">NCTC10597</strain>
    </source>
</reference>
<evidence type="ECO:0000256" key="1">
    <source>
        <dbReference type="SAM" id="Phobius"/>
    </source>
</evidence>
<keyword evidence="1" id="KW-1133">Transmembrane helix</keyword>
<evidence type="ECO:0000313" key="4">
    <source>
        <dbReference type="Proteomes" id="UP000254330"/>
    </source>
</evidence>
<dbReference type="EMBL" id="SNZG01000055">
    <property type="protein sequence ID" value="TDR33392.1"/>
    <property type="molecule type" value="Genomic_DNA"/>
</dbReference>
<dbReference type="OrthoDB" id="2436717at2"/>
<proteinExistence type="predicted"/>
<reference evidence="3 5" key="2">
    <citation type="submission" date="2019-03" db="EMBL/GenBank/DDBJ databases">
        <title>Genomic Encyclopedia of Type Strains, Phase IV (KMG-IV): sequencing the most valuable type-strain genomes for metagenomic binning, comparative biology and taxonomic classification.</title>
        <authorList>
            <person name="Goeker M."/>
        </authorList>
    </citation>
    <scope>NUCLEOTIDE SEQUENCE [LARGE SCALE GENOMIC DNA]</scope>
    <source>
        <strain evidence="3 5">DSM 20580</strain>
    </source>
</reference>
<protein>
    <recommendedName>
        <fullName evidence="6">DUF2269 domain-containing protein</fullName>
    </recommendedName>
</protein>
<feature type="transmembrane region" description="Helical" evidence="1">
    <location>
        <begin position="6"/>
        <end position="28"/>
    </location>
</feature>
<dbReference type="RefSeq" id="WP_109350167.1">
    <property type="nucleotide sequence ID" value="NZ_BJUE01000060.1"/>
</dbReference>
<evidence type="ECO:0000313" key="2">
    <source>
        <dbReference type="EMBL" id="STX08503.1"/>
    </source>
</evidence>
<dbReference type="EMBL" id="UGNP01000001">
    <property type="protein sequence ID" value="STX08503.1"/>
    <property type="molecule type" value="Genomic_DNA"/>
</dbReference>
<feature type="transmembrane region" description="Helical" evidence="1">
    <location>
        <begin position="80"/>
        <end position="99"/>
    </location>
</feature>
<evidence type="ECO:0008006" key="6">
    <source>
        <dbReference type="Google" id="ProtNLM"/>
    </source>
</evidence>
<comment type="caution">
    <text evidence="2">The sequence shown here is derived from an EMBL/GenBank/DDBJ whole genome shotgun (WGS) entry which is preliminary data.</text>
</comment>
<dbReference type="Proteomes" id="UP000294641">
    <property type="component" value="Unassembled WGS sequence"/>
</dbReference>
<dbReference type="Proteomes" id="UP000254330">
    <property type="component" value="Unassembled WGS sequence"/>
</dbReference>
<keyword evidence="1" id="KW-0472">Membrane</keyword>
<keyword evidence="1" id="KW-0812">Transmembrane</keyword>
<accession>A0A8B4Q775</accession>
<name>A0A8B4Q775_9BACL</name>
<evidence type="ECO:0000313" key="3">
    <source>
        <dbReference type="EMBL" id="TDR33392.1"/>
    </source>
</evidence>
<sequence>MLYSFIIYIHVISAILSIGPFFILLPILKKMSKTNNMVEFGAFVQAFQAGVTTVKHAGHLLVTFGLLAVWLGPWSLTTSWILVTLILLILSVVYLANAFKPTIRTLGTEKFDQIKFVKKLKQGVYVYLFLLLVMLWLMVDKPTLW</sequence>